<feature type="region of interest" description="Disordered" evidence="2">
    <location>
        <begin position="1"/>
        <end position="30"/>
    </location>
</feature>
<reference evidence="4" key="3">
    <citation type="submission" date="2020-01" db="EMBL/GenBank/DDBJ databases">
        <authorList>
            <person name="Korhonen P.K.K."/>
            <person name="Guangxu M.G."/>
            <person name="Wang T.W."/>
            <person name="Stroehlein A.J.S."/>
            <person name="Young N.D."/>
            <person name="Ang C.-S.A."/>
            <person name="Fernando D.W.F."/>
            <person name="Lu H.L."/>
            <person name="Taylor S.T."/>
            <person name="Ehtesham M.E.M."/>
            <person name="Najaraj S.H.N."/>
            <person name="Harsha G.H.G."/>
            <person name="Madugundu A.M."/>
            <person name="Renuse S.R."/>
            <person name="Holt D.H."/>
            <person name="Pandey A.P."/>
            <person name="Papenfuss A.P."/>
            <person name="Gasser R.B.G."/>
            <person name="Fischer K.F."/>
        </authorList>
    </citation>
    <scope>NUCLEOTIDE SEQUENCE</scope>
    <source>
        <strain evidence="4">SSS_KF_BRIS2020</strain>
    </source>
</reference>
<dbReference type="EMBL" id="JXLN01010008">
    <property type="protein sequence ID" value="KPM04873.1"/>
    <property type="molecule type" value="Genomic_DNA"/>
</dbReference>
<evidence type="ECO:0000256" key="2">
    <source>
        <dbReference type="SAM" id="MobiDB-lite"/>
    </source>
</evidence>
<evidence type="ECO:0000313" key="7">
    <source>
        <dbReference type="Proteomes" id="UP000070412"/>
    </source>
</evidence>
<keyword evidence="7" id="KW-1185">Reference proteome</keyword>
<evidence type="ECO:0000313" key="5">
    <source>
        <dbReference type="EMBL" id="KPM04873.1"/>
    </source>
</evidence>
<dbReference type="EnsemblMetazoa" id="SSS_2236s_mrna">
    <property type="protein sequence ID" value="KAF7495588.1"/>
    <property type="gene ID" value="SSS_2236"/>
</dbReference>
<dbReference type="Proteomes" id="UP000070412">
    <property type="component" value="Unassembled WGS sequence"/>
</dbReference>
<evidence type="ECO:0000259" key="3">
    <source>
        <dbReference type="PROSITE" id="PS50217"/>
    </source>
</evidence>
<protein>
    <submittedName>
        <fullName evidence="6">BZIP domain-containing protein</fullName>
    </submittedName>
    <submittedName>
        <fullName evidence="5">Stress-related bZIP transcription factor-like protein</fullName>
    </submittedName>
</protein>
<accession>A0A132A1R9</accession>
<evidence type="ECO:0000313" key="6">
    <source>
        <dbReference type="EnsemblMetazoa" id="KAF7495588.1"/>
    </source>
</evidence>
<dbReference type="InterPro" id="IPR004827">
    <property type="entry name" value="bZIP"/>
</dbReference>
<dbReference type="SMART" id="SM00338">
    <property type="entry name" value="BRLZ"/>
    <property type="match status" value="1"/>
</dbReference>
<dbReference type="SUPFAM" id="SSF57959">
    <property type="entry name" value="Leucine zipper domain"/>
    <property type="match status" value="1"/>
</dbReference>
<evidence type="ECO:0000313" key="4">
    <source>
        <dbReference type="EMBL" id="KAF7495588.1"/>
    </source>
</evidence>
<reference evidence="6" key="4">
    <citation type="submission" date="2022-06" db="UniProtKB">
        <authorList>
            <consortium name="EnsemblMetazoa"/>
        </authorList>
    </citation>
    <scope>IDENTIFICATION</scope>
</reference>
<dbReference type="Proteomes" id="UP000616769">
    <property type="component" value="Unassembled WGS sequence"/>
</dbReference>
<dbReference type="OrthoDB" id="6516732at2759"/>
<feature type="domain" description="BZIP" evidence="3">
    <location>
        <begin position="108"/>
        <end position="171"/>
    </location>
</feature>
<dbReference type="PROSITE" id="PS00036">
    <property type="entry name" value="BZIP_BASIC"/>
    <property type="match status" value="1"/>
</dbReference>
<reference evidence="7" key="2">
    <citation type="journal article" date="2020" name="PLoS Negl. Trop. Dis.">
        <title>High-quality nuclear genome for Sarcoptes scabiei-A critical resource for a neglected parasite.</title>
        <authorList>
            <person name="Korhonen P.K."/>
            <person name="Gasser R.B."/>
            <person name="Ma G."/>
            <person name="Wang T."/>
            <person name="Stroehlein A.J."/>
            <person name="Young N.D."/>
            <person name="Ang C.S."/>
            <person name="Fernando D.D."/>
            <person name="Lu H.C."/>
            <person name="Taylor S."/>
            <person name="Reynolds S.L."/>
            <person name="Mofiz E."/>
            <person name="Najaraj S.H."/>
            <person name="Gowda H."/>
            <person name="Madugundu A."/>
            <person name="Renuse S."/>
            <person name="Holt D."/>
            <person name="Pandey A."/>
            <person name="Papenfuss A.T."/>
            <person name="Fischer K."/>
        </authorList>
    </citation>
    <scope>NUCLEOTIDE SEQUENCE [LARGE SCALE GENOMIC DNA]</scope>
</reference>
<feature type="coiled-coil region" evidence="1">
    <location>
        <begin position="126"/>
        <end position="167"/>
    </location>
</feature>
<dbReference type="CDD" id="cd14686">
    <property type="entry name" value="bZIP"/>
    <property type="match status" value="1"/>
</dbReference>
<sequence>MMETSHLYSEEFDYSNPFPHSTSSSTNDSEDLELYGQQLDSDSKTFRLLDNGDIELDHNEIDANHQLFIERMNSLHSSIEAANSLDSMSFAHHTNFSARSVSPSSSVDDRTQTRRLKNRESAARSRQKIKNLLIELETSMKKLQSKKEALNNERFNIMKEVDELESKMLNAQIKFFKDRYSDEEISLN</sequence>
<feature type="compositionally biased region" description="Polar residues" evidence="2">
    <location>
        <begin position="18"/>
        <end position="27"/>
    </location>
</feature>
<organism evidence="5 8">
    <name type="scientific">Sarcoptes scabiei</name>
    <name type="common">Itch mite</name>
    <name type="synonym">Acarus scabiei</name>
    <dbReference type="NCBI Taxonomy" id="52283"/>
    <lineage>
        <taxon>Eukaryota</taxon>
        <taxon>Metazoa</taxon>
        <taxon>Ecdysozoa</taxon>
        <taxon>Arthropoda</taxon>
        <taxon>Chelicerata</taxon>
        <taxon>Arachnida</taxon>
        <taxon>Acari</taxon>
        <taxon>Acariformes</taxon>
        <taxon>Sarcoptiformes</taxon>
        <taxon>Astigmata</taxon>
        <taxon>Psoroptidia</taxon>
        <taxon>Sarcoptoidea</taxon>
        <taxon>Sarcoptidae</taxon>
        <taxon>Sarcoptinae</taxon>
        <taxon>Sarcoptes</taxon>
    </lineage>
</organism>
<dbReference type="GO" id="GO:0003700">
    <property type="term" value="F:DNA-binding transcription factor activity"/>
    <property type="evidence" value="ECO:0007669"/>
    <property type="project" value="InterPro"/>
</dbReference>
<gene>
    <name evidence="5" type="ORF">QR98_0033270</name>
    <name evidence="4" type="ORF">SSS_2236</name>
</gene>
<proteinExistence type="predicted"/>
<dbReference type="AlphaFoldDB" id="A0A132A1R9"/>
<dbReference type="Gene3D" id="1.20.5.170">
    <property type="match status" value="1"/>
</dbReference>
<feature type="region of interest" description="Disordered" evidence="2">
    <location>
        <begin position="98"/>
        <end position="124"/>
    </location>
</feature>
<reference evidence="5 8" key="1">
    <citation type="journal article" date="2015" name="Parasit. Vectors">
        <title>Draft genome of the scabies mite.</title>
        <authorList>
            <person name="Rider S.D.Jr."/>
            <person name="Morgan M.S."/>
            <person name="Arlian L.G."/>
        </authorList>
    </citation>
    <scope>NUCLEOTIDE SEQUENCE [LARGE SCALE GENOMIC DNA]</scope>
    <source>
        <strain evidence="5">Arlian Lab</strain>
    </source>
</reference>
<dbReference type="EMBL" id="WVUK01000047">
    <property type="protein sequence ID" value="KAF7495588.1"/>
    <property type="molecule type" value="Genomic_DNA"/>
</dbReference>
<feature type="compositionally biased region" description="Basic and acidic residues" evidence="2">
    <location>
        <begin position="107"/>
        <end position="123"/>
    </location>
</feature>
<evidence type="ECO:0000256" key="1">
    <source>
        <dbReference type="SAM" id="Coils"/>
    </source>
</evidence>
<name>A0A132A1R9_SARSC</name>
<evidence type="ECO:0000313" key="8">
    <source>
        <dbReference type="Proteomes" id="UP000616769"/>
    </source>
</evidence>
<dbReference type="VEuPathDB" id="VectorBase:SSCA008950"/>
<dbReference type="PROSITE" id="PS50217">
    <property type="entry name" value="BZIP"/>
    <property type="match status" value="1"/>
</dbReference>
<keyword evidence="1" id="KW-0175">Coiled coil</keyword>
<dbReference type="Pfam" id="PF00170">
    <property type="entry name" value="bZIP_1"/>
    <property type="match status" value="1"/>
</dbReference>
<dbReference type="InterPro" id="IPR046347">
    <property type="entry name" value="bZIP_sf"/>
</dbReference>